<sequence length="68" mass="7769">MLPRSSLGFDHRSINTLTIHLKSGSRPVWEKNHWSNQTCVGEENTCVEVLSAARPVWERIEPVWAVLV</sequence>
<name>A0A5N6NFG8_9ASTR</name>
<proteinExistence type="predicted"/>
<accession>A0A5N6NFG8</accession>
<dbReference type="Proteomes" id="UP000326396">
    <property type="component" value="Linkage Group LG2"/>
</dbReference>
<gene>
    <name evidence="1" type="ORF">E3N88_23518</name>
</gene>
<reference evidence="1 2" key="1">
    <citation type="submission" date="2019-05" db="EMBL/GenBank/DDBJ databases">
        <title>Mikania micrantha, genome provides insights into the molecular mechanism of rapid growth.</title>
        <authorList>
            <person name="Liu B."/>
        </authorList>
    </citation>
    <scope>NUCLEOTIDE SEQUENCE [LARGE SCALE GENOMIC DNA]</scope>
    <source>
        <strain evidence="1">NLD-2019</strain>
        <tissue evidence="1">Leaf</tissue>
    </source>
</reference>
<dbReference type="EMBL" id="SZYD01000012">
    <property type="protein sequence ID" value="KAD4585917.1"/>
    <property type="molecule type" value="Genomic_DNA"/>
</dbReference>
<evidence type="ECO:0000313" key="1">
    <source>
        <dbReference type="EMBL" id="KAD4585917.1"/>
    </source>
</evidence>
<organism evidence="1 2">
    <name type="scientific">Mikania micrantha</name>
    <name type="common">bitter vine</name>
    <dbReference type="NCBI Taxonomy" id="192012"/>
    <lineage>
        <taxon>Eukaryota</taxon>
        <taxon>Viridiplantae</taxon>
        <taxon>Streptophyta</taxon>
        <taxon>Embryophyta</taxon>
        <taxon>Tracheophyta</taxon>
        <taxon>Spermatophyta</taxon>
        <taxon>Magnoliopsida</taxon>
        <taxon>eudicotyledons</taxon>
        <taxon>Gunneridae</taxon>
        <taxon>Pentapetalae</taxon>
        <taxon>asterids</taxon>
        <taxon>campanulids</taxon>
        <taxon>Asterales</taxon>
        <taxon>Asteraceae</taxon>
        <taxon>Asteroideae</taxon>
        <taxon>Heliantheae alliance</taxon>
        <taxon>Eupatorieae</taxon>
        <taxon>Mikania</taxon>
    </lineage>
</organism>
<comment type="caution">
    <text evidence="1">The sequence shown here is derived from an EMBL/GenBank/DDBJ whole genome shotgun (WGS) entry which is preliminary data.</text>
</comment>
<evidence type="ECO:0000313" key="2">
    <source>
        <dbReference type="Proteomes" id="UP000326396"/>
    </source>
</evidence>
<dbReference type="AlphaFoldDB" id="A0A5N6NFG8"/>
<protein>
    <submittedName>
        <fullName evidence="1">Uncharacterized protein</fullName>
    </submittedName>
</protein>
<keyword evidence="2" id="KW-1185">Reference proteome</keyword>